<name>A0A2S0HW45_9FLAO</name>
<dbReference type="Pfam" id="PF18962">
    <property type="entry name" value="Por_Secre_tail"/>
    <property type="match status" value="1"/>
</dbReference>
<sequence>MGDQLDLGQIERTRILILLKPYTTGSIVLSGCCNSKINVTLRYNCLTMKSIRFILLFCLLSFGVYAQDPPSELFNSWYYIGSEGDLVGFTPISVQPPFNPLLVIQSDLSFQGTGACNTCSGIFEFDPVENTLEVIQFQRTFNQCQYQSHTDLDNDFFSWLELPDFQPYPIQFLSNTKLELVSFNGFGPHYSTTPWLSAGDTHLEDIKVYPNPVEHILMIRSINVEFNYEIYDVNGRMVTSGKSTNSGIEVGKLDSGTYFIKLFIEDLTHTIRFIKK</sequence>
<gene>
    <name evidence="3" type="ORF">C5O00_06475</name>
</gene>
<dbReference type="KEGG" id="aue:C5O00_06475"/>
<evidence type="ECO:0000259" key="2">
    <source>
        <dbReference type="Pfam" id="PF18962"/>
    </source>
</evidence>
<evidence type="ECO:0000313" key="3">
    <source>
        <dbReference type="EMBL" id="AVI50835.1"/>
    </source>
</evidence>
<keyword evidence="4" id="KW-1185">Reference proteome</keyword>
<reference evidence="3 4" key="1">
    <citation type="submission" date="2018-02" db="EMBL/GenBank/DDBJ databases">
        <title>Genomic analysis of the strain RR4-38 isolated from a seawater recirculating aquaculture system.</title>
        <authorList>
            <person name="Kim Y.-S."/>
            <person name="Jang Y.H."/>
            <person name="Kim K.-H."/>
        </authorList>
    </citation>
    <scope>NUCLEOTIDE SEQUENCE [LARGE SCALE GENOMIC DNA]</scope>
    <source>
        <strain evidence="3 4">RR4-38</strain>
    </source>
</reference>
<evidence type="ECO:0000256" key="1">
    <source>
        <dbReference type="ARBA" id="ARBA00022729"/>
    </source>
</evidence>
<dbReference type="NCBIfam" id="TIGR04183">
    <property type="entry name" value="Por_Secre_tail"/>
    <property type="match status" value="1"/>
</dbReference>
<accession>A0A2S0HW45</accession>
<protein>
    <recommendedName>
        <fullName evidence="2">Secretion system C-terminal sorting domain-containing protein</fullName>
    </recommendedName>
</protein>
<feature type="domain" description="Secretion system C-terminal sorting" evidence="2">
    <location>
        <begin position="208"/>
        <end position="265"/>
    </location>
</feature>
<evidence type="ECO:0000313" key="4">
    <source>
        <dbReference type="Proteomes" id="UP000238442"/>
    </source>
</evidence>
<dbReference type="AlphaFoldDB" id="A0A2S0HW45"/>
<proteinExistence type="predicted"/>
<dbReference type="InterPro" id="IPR026444">
    <property type="entry name" value="Secre_tail"/>
</dbReference>
<keyword evidence="1" id="KW-0732">Signal</keyword>
<dbReference type="Proteomes" id="UP000238442">
    <property type="component" value="Chromosome"/>
</dbReference>
<dbReference type="EMBL" id="CP027062">
    <property type="protein sequence ID" value="AVI50835.1"/>
    <property type="molecule type" value="Genomic_DNA"/>
</dbReference>
<organism evidence="3 4">
    <name type="scientific">Pukyongia salina</name>
    <dbReference type="NCBI Taxonomy" id="2094025"/>
    <lineage>
        <taxon>Bacteria</taxon>
        <taxon>Pseudomonadati</taxon>
        <taxon>Bacteroidota</taxon>
        <taxon>Flavobacteriia</taxon>
        <taxon>Flavobacteriales</taxon>
        <taxon>Flavobacteriaceae</taxon>
        <taxon>Pukyongia</taxon>
    </lineage>
</organism>